<feature type="domain" description="NlpC/P60" evidence="5">
    <location>
        <begin position="155"/>
        <end position="272"/>
    </location>
</feature>
<dbReference type="InterPro" id="IPR051202">
    <property type="entry name" value="Peptidase_C40"/>
</dbReference>
<dbReference type="Pfam" id="PF00877">
    <property type="entry name" value="NLPC_P60"/>
    <property type="match status" value="1"/>
</dbReference>
<accession>A0A5A7NQY9</accession>
<reference evidence="6 7" key="1">
    <citation type="submission" date="2019-09" db="EMBL/GenBank/DDBJ databases">
        <title>Arthrobacter zafarii sp. nov., a moderately thermotolerant and halotolerant actinobacterium isolated from Cholistan desert soil of Pakistan.</title>
        <authorList>
            <person name="Amin A."/>
            <person name="Ahmed I."/>
            <person name="Khalid N."/>
            <person name="Schumann P."/>
            <person name="Busse H.J."/>
            <person name="Khan I.U."/>
            <person name="Li S."/>
            <person name="Li W.J."/>
        </authorList>
    </citation>
    <scope>NUCLEOTIDE SEQUENCE [LARGE SCALE GENOMIC DNA]</scope>
    <source>
        <strain evidence="6 7">NCCP-1664</strain>
    </source>
</reference>
<dbReference type="Gene3D" id="3.90.1720.10">
    <property type="entry name" value="endopeptidase domain like (from Nostoc punctiforme)"/>
    <property type="match status" value="1"/>
</dbReference>
<evidence type="ECO:0000256" key="4">
    <source>
        <dbReference type="ARBA" id="ARBA00022807"/>
    </source>
</evidence>
<evidence type="ECO:0000256" key="3">
    <source>
        <dbReference type="ARBA" id="ARBA00022801"/>
    </source>
</evidence>
<keyword evidence="4" id="KW-0788">Thiol protease</keyword>
<dbReference type="EMBL" id="BKDJ01000007">
    <property type="protein sequence ID" value="GER23129.1"/>
    <property type="molecule type" value="Genomic_DNA"/>
</dbReference>
<evidence type="ECO:0000256" key="1">
    <source>
        <dbReference type="ARBA" id="ARBA00007074"/>
    </source>
</evidence>
<evidence type="ECO:0000259" key="5">
    <source>
        <dbReference type="PROSITE" id="PS51935"/>
    </source>
</evidence>
<dbReference type="PROSITE" id="PS51935">
    <property type="entry name" value="NLPC_P60"/>
    <property type="match status" value="1"/>
</dbReference>
<dbReference type="PANTHER" id="PTHR47053">
    <property type="entry name" value="MUREIN DD-ENDOPEPTIDASE MEPH-RELATED"/>
    <property type="match status" value="1"/>
</dbReference>
<keyword evidence="2" id="KW-0645">Protease</keyword>
<keyword evidence="7" id="KW-1185">Reference proteome</keyword>
<comment type="caution">
    <text evidence="6">The sequence shown here is derived from an EMBL/GenBank/DDBJ whole genome shotgun (WGS) entry which is preliminary data.</text>
</comment>
<dbReference type="GO" id="GO:0008234">
    <property type="term" value="F:cysteine-type peptidase activity"/>
    <property type="evidence" value="ECO:0007669"/>
    <property type="project" value="UniProtKB-KW"/>
</dbReference>
<dbReference type="Proteomes" id="UP000325307">
    <property type="component" value="Unassembled WGS sequence"/>
</dbReference>
<dbReference type="GO" id="GO:0006508">
    <property type="term" value="P:proteolysis"/>
    <property type="evidence" value="ECO:0007669"/>
    <property type="project" value="UniProtKB-KW"/>
</dbReference>
<dbReference type="PANTHER" id="PTHR47053:SF1">
    <property type="entry name" value="MUREIN DD-ENDOPEPTIDASE MEPH-RELATED"/>
    <property type="match status" value="1"/>
</dbReference>
<organism evidence="6 7">
    <name type="scientific">Zafaria cholistanensis</name>
    <dbReference type="NCBI Taxonomy" id="1682741"/>
    <lineage>
        <taxon>Bacteria</taxon>
        <taxon>Bacillati</taxon>
        <taxon>Actinomycetota</taxon>
        <taxon>Actinomycetes</taxon>
        <taxon>Micrococcales</taxon>
        <taxon>Micrococcaceae</taxon>
        <taxon>Zafaria</taxon>
    </lineage>
</organism>
<dbReference type="InterPro" id="IPR000064">
    <property type="entry name" value="NLP_P60_dom"/>
</dbReference>
<protein>
    <recommendedName>
        <fullName evidence="5">NlpC/P60 domain-containing protein</fullName>
    </recommendedName>
</protein>
<comment type="similarity">
    <text evidence="1">Belongs to the peptidase C40 family.</text>
</comment>
<sequence length="272" mass="27440">MSTHKPRGRRRATPVHTSPLEMISKAVASNAGSVGRQAAVVAAASGLVLTLGVPAQANPAVGETALPADGLAAERVAVQAVAVPAAAVKKFEIDRVALKSKPAPEPVVAAVAATSTDDARGAAMTSATRAGQATTAAKPAATKAKAATPTVSASTALGSRIASMALSFKGSPYVWGGSTPSGWDCSGFVQYIYGKAGISLPHNTTAIRTSGKFVQTSTPQLGDLVYQNGGGHVGIYIGDGKIIGAQNPSVGTVIREADSPYGPLMAYYTLKK</sequence>
<evidence type="ECO:0000256" key="2">
    <source>
        <dbReference type="ARBA" id="ARBA00022670"/>
    </source>
</evidence>
<dbReference type="AlphaFoldDB" id="A0A5A7NQY9"/>
<gene>
    <name evidence="6" type="ORF">NCCP1664_16250</name>
</gene>
<keyword evidence="3" id="KW-0378">Hydrolase</keyword>
<proteinExistence type="inferred from homology"/>
<dbReference type="InterPro" id="IPR038765">
    <property type="entry name" value="Papain-like_cys_pep_sf"/>
</dbReference>
<evidence type="ECO:0000313" key="7">
    <source>
        <dbReference type="Proteomes" id="UP000325307"/>
    </source>
</evidence>
<dbReference type="SUPFAM" id="SSF54001">
    <property type="entry name" value="Cysteine proteinases"/>
    <property type="match status" value="1"/>
</dbReference>
<evidence type="ECO:0000313" key="6">
    <source>
        <dbReference type="EMBL" id="GER23129.1"/>
    </source>
</evidence>
<name>A0A5A7NQY9_9MICC</name>